<reference evidence="3" key="1">
    <citation type="submission" date="2016-11" db="UniProtKB">
        <authorList>
            <consortium name="WormBaseParasite"/>
        </authorList>
    </citation>
    <scope>IDENTIFICATION</scope>
</reference>
<keyword evidence="2" id="KW-1185">Reference proteome</keyword>
<feature type="chain" id="PRO_5009309014" evidence="1">
    <location>
        <begin position="23"/>
        <end position="79"/>
    </location>
</feature>
<accession>A0A1I7UKF5</accession>
<dbReference type="eggNOG" id="ENOG502TJ11">
    <property type="taxonomic scope" value="Eukaryota"/>
</dbReference>
<feature type="signal peptide" evidence="1">
    <location>
        <begin position="1"/>
        <end position="22"/>
    </location>
</feature>
<organism evidence="2 3">
    <name type="scientific">Caenorhabditis tropicalis</name>
    <dbReference type="NCBI Taxonomy" id="1561998"/>
    <lineage>
        <taxon>Eukaryota</taxon>
        <taxon>Metazoa</taxon>
        <taxon>Ecdysozoa</taxon>
        <taxon>Nematoda</taxon>
        <taxon>Chromadorea</taxon>
        <taxon>Rhabditida</taxon>
        <taxon>Rhabditina</taxon>
        <taxon>Rhabditomorpha</taxon>
        <taxon>Rhabditoidea</taxon>
        <taxon>Rhabditidae</taxon>
        <taxon>Peloderinae</taxon>
        <taxon>Caenorhabditis</taxon>
    </lineage>
</organism>
<sequence>MMNMMNSKTILFFFFTIGFVTACFEYCPEECSVSGCNVWFCESELDCLCDDCYWFNEQLSLADVKRVKKDVLKSKLKLK</sequence>
<dbReference type="AlphaFoldDB" id="A0A1I7UKF5"/>
<evidence type="ECO:0000313" key="2">
    <source>
        <dbReference type="Proteomes" id="UP000095282"/>
    </source>
</evidence>
<evidence type="ECO:0000256" key="1">
    <source>
        <dbReference type="SAM" id="SignalP"/>
    </source>
</evidence>
<evidence type="ECO:0000313" key="3">
    <source>
        <dbReference type="WBParaSite" id="Csp11.Scaffold630.g16855.t1"/>
    </source>
</evidence>
<keyword evidence="1" id="KW-0732">Signal</keyword>
<dbReference type="WBParaSite" id="Csp11.Scaffold630.g16855.t1">
    <property type="protein sequence ID" value="Csp11.Scaffold630.g16855.t1"/>
    <property type="gene ID" value="Csp11.Scaffold630.g16855"/>
</dbReference>
<dbReference type="Proteomes" id="UP000095282">
    <property type="component" value="Unplaced"/>
</dbReference>
<protein>
    <submittedName>
        <fullName evidence="3">Uncharacterized protein</fullName>
    </submittedName>
</protein>
<name>A0A1I7UKF5_9PELO</name>
<proteinExistence type="predicted"/>